<dbReference type="Pfam" id="PF17917">
    <property type="entry name" value="RT_RNaseH"/>
    <property type="match status" value="1"/>
</dbReference>
<evidence type="ECO:0000256" key="6">
    <source>
        <dbReference type="ARBA" id="ARBA00022918"/>
    </source>
</evidence>
<dbReference type="PANTHER" id="PTHR36390">
    <property type="entry name" value="MYOSIN HEAVY CHAIN-LIKE PROTEIN"/>
    <property type="match status" value="1"/>
</dbReference>
<keyword evidence="7" id="KW-0175">Coiled coil</keyword>
<dbReference type="InterPro" id="IPR041373">
    <property type="entry name" value="RT_RNaseH"/>
</dbReference>
<feature type="coiled-coil region" evidence="7">
    <location>
        <begin position="296"/>
        <end position="344"/>
    </location>
</feature>
<keyword evidence="4" id="KW-0255">Endonuclease</keyword>
<dbReference type="InterPro" id="IPR043502">
    <property type="entry name" value="DNA/RNA_pol_sf"/>
</dbReference>
<evidence type="ECO:0000256" key="2">
    <source>
        <dbReference type="ARBA" id="ARBA00022695"/>
    </source>
</evidence>
<dbReference type="SUPFAM" id="SSF56672">
    <property type="entry name" value="DNA/RNA polymerases"/>
    <property type="match status" value="1"/>
</dbReference>
<evidence type="ECO:0000313" key="10">
    <source>
        <dbReference type="Proteomes" id="UP000436088"/>
    </source>
</evidence>
<evidence type="ECO:0000256" key="1">
    <source>
        <dbReference type="ARBA" id="ARBA00022679"/>
    </source>
</evidence>
<evidence type="ECO:0000256" key="3">
    <source>
        <dbReference type="ARBA" id="ARBA00022722"/>
    </source>
</evidence>
<comment type="caution">
    <text evidence="9">The sequence shown here is derived from an EMBL/GenBank/DDBJ whole genome shotgun (WGS) entry which is preliminary data.</text>
</comment>
<dbReference type="AlphaFoldDB" id="A0A6A3BJ25"/>
<feature type="domain" description="Reverse transcriptase RNase H-like" evidence="8">
    <location>
        <begin position="119"/>
        <end position="151"/>
    </location>
</feature>
<dbReference type="InterPro" id="IPR021109">
    <property type="entry name" value="Peptidase_aspartic_dom_sf"/>
</dbReference>
<dbReference type="GO" id="GO:0016787">
    <property type="term" value="F:hydrolase activity"/>
    <property type="evidence" value="ECO:0007669"/>
    <property type="project" value="UniProtKB-KW"/>
</dbReference>
<dbReference type="GO" id="GO:0003964">
    <property type="term" value="F:RNA-directed DNA polymerase activity"/>
    <property type="evidence" value="ECO:0007669"/>
    <property type="project" value="UniProtKB-KW"/>
</dbReference>
<evidence type="ECO:0000313" key="9">
    <source>
        <dbReference type="EMBL" id="KAE8716027.1"/>
    </source>
</evidence>
<organism evidence="9 10">
    <name type="scientific">Hibiscus syriacus</name>
    <name type="common">Rose of Sharon</name>
    <dbReference type="NCBI Taxonomy" id="106335"/>
    <lineage>
        <taxon>Eukaryota</taxon>
        <taxon>Viridiplantae</taxon>
        <taxon>Streptophyta</taxon>
        <taxon>Embryophyta</taxon>
        <taxon>Tracheophyta</taxon>
        <taxon>Spermatophyta</taxon>
        <taxon>Magnoliopsida</taxon>
        <taxon>eudicotyledons</taxon>
        <taxon>Gunneridae</taxon>
        <taxon>Pentapetalae</taxon>
        <taxon>rosids</taxon>
        <taxon>malvids</taxon>
        <taxon>Malvales</taxon>
        <taxon>Malvaceae</taxon>
        <taxon>Malvoideae</taxon>
        <taxon>Hibiscus</taxon>
    </lineage>
</organism>
<evidence type="ECO:0000256" key="4">
    <source>
        <dbReference type="ARBA" id="ARBA00022759"/>
    </source>
</evidence>
<keyword evidence="5" id="KW-0378">Hydrolase</keyword>
<evidence type="ECO:0000256" key="7">
    <source>
        <dbReference type="SAM" id="Coils"/>
    </source>
</evidence>
<feature type="coiled-coil region" evidence="7">
    <location>
        <begin position="383"/>
        <end position="417"/>
    </location>
</feature>
<name>A0A6A3BJ25_HIBSY</name>
<reference evidence="9" key="1">
    <citation type="submission" date="2019-09" db="EMBL/GenBank/DDBJ databases">
        <title>Draft genome information of white flower Hibiscus syriacus.</title>
        <authorList>
            <person name="Kim Y.-M."/>
        </authorList>
    </citation>
    <scope>NUCLEOTIDE SEQUENCE [LARGE SCALE GENOMIC DNA]</scope>
    <source>
        <strain evidence="9">YM2019G1</strain>
    </source>
</reference>
<keyword evidence="1" id="KW-0808">Transferase</keyword>
<dbReference type="GO" id="GO:0004519">
    <property type="term" value="F:endonuclease activity"/>
    <property type="evidence" value="ECO:0007669"/>
    <property type="project" value="UniProtKB-KW"/>
</dbReference>
<gene>
    <name evidence="9" type="ORF">F3Y22_tig00110156pilonHSYRG00232</name>
</gene>
<proteinExistence type="predicted"/>
<accession>A0A6A3BJ25</accession>
<evidence type="ECO:0000256" key="5">
    <source>
        <dbReference type="ARBA" id="ARBA00022801"/>
    </source>
</evidence>
<dbReference type="PANTHER" id="PTHR36390:SF1">
    <property type="entry name" value="MYOSIN HEAVY CHAIN-LIKE PROTEIN"/>
    <property type="match status" value="1"/>
</dbReference>
<dbReference type="Proteomes" id="UP000436088">
    <property type="component" value="Unassembled WGS sequence"/>
</dbReference>
<keyword evidence="6" id="KW-0695">RNA-directed DNA polymerase</keyword>
<keyword evidence="2" id="KW-0548">Nucleotidyltransferase</keyword>
<keyword evidence="10" id="KW-1185">Reference proteome</keyword>
<keyword evidence="3" id="KW-0540">Nuclease</keyword>
<evidence type="ECO:0000259" key="8">
    <source>
        <dbReference type="Pfam" id="PF17917"/>
    </source>
</evidence>
<protein>
    <submittedName>
        <fullName evidence="9">Myosin heavy chain-related, putative isoform 2</fullName>
    </submittedName>
</protein>
<dbReference type="Gene3D" id="2.40.70.10">
    <property type="entry name" value="Acid Proteases"/>
    <property type="match status" value="1"/>
</dbReference>
<sequence>MQGSQFEHDFRVLALEESDMVLGVDWLRKYSPQLIDFNHMTLSFQKEGKDVTLKGGQSPSTVRLISNSKLQKLMEKKMISQEKLLCRVGRLVVMRYWQIRITPEDIPKTVFRTHHALPDFTKGFCLETDASSKGIGAVLSQEGKPVAYLTTVVIPTWVQEVEQSYQNDPMAIEIITKLAVSTQDTTEWSYSKNVLRNKGKVYIGQAEGGIVMTLDEKLERGKKDLGIGDEKMGKLRNELGILILPVIGADEEAGSWTKQQLGTAIGLKMDQLSARNEEVNFRNDHVHDLEIKLFDMEDLREKIVRLIGELNRSNSERLLLMQILENKEEELQQSAVCIEKLETVASMALESQCEIESLKLDITSMEQSCLEARKSMKENVQEKSQMNVLIEELEVQLQNAQEIIDELENENKALRGKLIISMKILYWDYIQRQHTASRSG</sequence>
<dbReference type="EMBL" id="VEPZ02000855">
    <property type="protein sequence ID" value="KAE8716027.1"/>
    <property type="molecule type" value="Genomic_DNA"/>
</dbReference>